<dbReference type="GO" id="GO:0008610">
    <property type="term" value="P:lipid biosynthetic process"/>
    <property type="evidence" value="ECO:0007669"/>
    <property type="project" value="UniProtKB-ARBA"/>
</dbReference>
<proteinExistence type="predicted"/>
<reference evidence="10" key="1">
    <citation type="journal article" date="2014" name="Front. Microbiol.">
        <title>High frequency of phylogenetically diverse reductive dehalogenase-homologous genes in deep subseafloor sedimentary metagenomes.</title>
        <authorList>
            <person name="Kawai M."/>
            <person name="Futagami T."/>
            <person name="Toyoda A."/>
            <person name="Takaki Y."/>
            <person name="Nishi S."/>
            <person name="Hori S."/>
            <person name="Arai W."/>
            <person name="Tsubouchi T."/>
            <person name="Morono Y."/>
            <person name="Uchiyama I."/>
            <person name="Ito T."/>
            <person name="Fujiyama A."/>
            <person name="Inagaki F."/>
            <person name="Takami H."/>
        </authorList>
    </citation>
    <scope>NUCLEOTIDE SEQUENCE</scope>
    <source>
        <strain evidence="10">Expedition CK06-06</strain>
    </source>
</reference>
<dbReference type="PANTHER" id="PTHR33908:SF3">
    <property type="entry name" value="UNDECAPRENYL PHOSPHATE-ALPHA-4-AMINO-4-DEOXY-L-ARABINOSE ARABINOSYL TRANSFERASE"/>
    <property type="match status" value="1"/>
</dbReference>
<dbReference type="GO" id="GO:0000030">
    <property type="term" value="F:mannosyltransferase activity"/>
    <property type="evidence" value="ECO:0007669"/>
    <property type="project" value="InterPro"/>
</dbReference>
<evidence type="ECO:0000256" key="1">
    <source>
        <dbReference type="ARBA" id="ARBA00004651"/>
    </source>
</evidence>
<evidence type="ECO:0000256" key="3">
    <source>
        <dbReference type="ARBA" id="ARBA00022676"/>
    </source>
</evidence>
<evidence type="ECO:0000313" key="10">
    <source>
        <dbReference type="EMBL" id="GAI45454.1"/>
    </source>
</evidence>
<evidence type="ECO:0000256" key="4">
    <source>
        <dbReference type="ARBA" id="ARBA00022679"/>
    </source>
</evidence>
<dbReference type="GO" id="GO:0010041">
    <property type="term" value="P:response to iron(III) ion"/>
    <property type="evidence" value="ECO:0007669"/>
    <property type="project" value="TreeGrafter"/>
</dbReference>
<protein>
    <recommendedName>
        <fullName evidence="9">ArnT-like N-terminal domain-containing protein</fullName>
    </recommendedName>
</protein>
<organism evidence="10">
    <name type="scientific">marine sediment metagenome</name>
    <dbReference type="NCBI Taxonomy" id="412755"/>
    <lineage>
        <taxon>unclassified sequences</taxon>
        <taxon>metagenomes</taxon>
        <taxon>ecological metagenomes</taxon>
    </lineage>
</organism>
<feature type="transmembrane region" description="Helical" evidence="8">
    <location>
        <begin position="192"/>
        <end position="216"/>
    </location>
</feature>
<evidence type="ECO:0000256" key="8">
    <source>
        <dbReference type="SAM" id="Phobius"/>
    </source>
</evidence>
<evidence type="ECO:0000256" key="2">
    <source>
        <dbReference type="ARBA" id="ARBA00022475"/>
    </source>
</evidence>
<dbReference type="AlphaFoldDB" id="X1QQC8"/>
<dbReference type="InterPro" id="IPR050297">
    <property type="entry name" value="LipidA_mod_glycosyltrf_83"/>
</dbReference>
<evidence type="ECO:0000256" key="7">
    <source>
        <dbReference type="ARBA" id="ARBA00023136"/>
    </source>
</evidence>
<feature type="non-terminal residue" evidence="10">
    <location>
        <position position="232"/>
    </location>
</feature>
<dbReference type="Pfam" id="PF02366">
    <property type="entry name" value="PMT"/>
    <property type="match status" value="1"/>
</dbReference>
<dbReference type="EMBL" id="BARV01025578">
    <property type="protein sequence ID" value="GAI45454.1"/>
    <property type="molecule type" value="Genomic_DNA"/>
</dbReference>
<evidence type="ECO:0000256" key="5">
    <source>
        <dbReference type="ARBA" id="ARBA00022692"/>
    </source>
</evidence>
<keyword evidence="2" id="KW-1003">Cell membrane</keyword>
<keyword evidence="6 8" id="KW-1133">Transmembrane helix</keyword>
<gene>
    <name evidence="10" type="ORF">S06H3_41495</name>
</gene>
<comment type="caution">
    <text evidence="10">The sequence shown here is derived from an EMBL/GenBank/DDBJ whole genome shotgun (WGS) entry which is preliminary data.</text>
</comment>
<feature type="transmembrane region" description="Helical" evidence="8">
    <location>
        <begin position="23"/>
        <end position="43"/>
    </location>
</feature>
<evidence type="ECO:0000256" key="6">
    <source>
        <dbReference type="ARBA" id="ARBA00022989"/>
    </source>
</evidence>
<accession>X1QQC8</accession>
<name>X1QQC8_9ZZZZ</name>
<dbReference type="InterPro" id="IPR003342">
    <property type="entry name" value="ArnT-like_N"/>
</dbReference>
<dbReference type="GO" id="GO:0016763">
    <property type="term" value="F:pentosyltransferase activity"/>
    <property type="evidence" value="ECO:0007669"/>
    <property type="project" value="TreeGrafter"/>
</dbReference>
<feature type="domain" description="ArnT-like N-terminal" evidence="9">
    <location>
        <begin position="21"/>
        <end position="210"/>
    </location>
</feature>
<keyword evidence="7 8" id="KW-0472">Membrane</keyword>
<dbReference type="GO" id="GO:0006493">
    <property type="term" value="P:protein O-linked glycosylation"/>
    <property type="evidence" value="ECO:0007669"/>
    <property type="project" value="InterPro"/>
</dbReference>
<sequence length="232" mass="25331">MLQKNPSLSISDDAVDSAASRRFVLMLALALIVSLLPLASNLITHFPDERHYSNGAVIMLHTGDYLTPHTAEGDVRLKKPPLTYWMSAAGMKVFGISVLGSRFLWLIAGAATLLITFCLARTITRNDRTALLAASLLATNAVFLRACVNAIPDMPLTMFMLIGMLGFVGLLFRDDHHHVYGILAYAGTGLAILAKGLLPVAMLGYILIYCMAVPALRQRRHRLWQPLTIAAC</sequence>
<comment type="subcellular location">
    <subcellularLocation>
        <location evidence="1">Cell membrane</location>
        <topology evidence="1">Multi-pass membrane protein</topology>
    </subcellularLocation>
</comment>
<keyword evidence="5 8" id="KW-0812">Transmembrane</keyword>
<feature type="transmembrane region" description="Helical" evidence="8">
    <location>
        <begin position="155"/>
        <end position="172"/>
    </location>
</feature>
<dbReference type="PANTHER" id="PTHR33908">
    <property type="entry name" value="MANNOSYLTRANSFERASE YKCB-RELATED"/>
    <property type="match status" value="1"/>
</dbReference>
<feature type="transmembrane region" description="Helical" evidence="8">
    <location>
        <begin position="103"/>
        <end position="123"/>
    </location>
</feature>
<keyword evidence="3" id="KW-0328">Glycosyltransferase</keyword>
<keyword evidence="4" id="KW-0808">Transferase</keyword>
<evidence type="ECO:0000259" key="9">
    <source>
        <dbReference type="Pfam" id="PF02366"/>
    </source>
</evidence>
<dbReference type="GO" id="GO:0005886">
    <property type="term" value="C:plasma membrane"/>
    <property type="evidence" value="ECO:0007669"/>
    <property type="project" value="UniProtKB-SubCell"/>
</dbReference>